<accession>A0A1B7INW1</accession>
<dbReference type="AlphaFoldDB" id="A0A1B7INW1"/>
<evidence type="ECO:0000313" key="1">
    <source>
        <dbReference type="EMBL" id="OAT31372.1"/>
    </source>
</evidence>
<organism evidence="1 2">
    <name type="scientific">Buttiauxella brennerae ATCC 51605</name>
    <dbReference type="NCBI Taxonomy" id="1354251"/>
    <lineage>
        <taxon>Bacteria</taxon>
        <taxon>Pseudomonadati</taxon>
        <taxon>Pseudomonadota</taxon>
        <taxon>Gammaproteobacteria</taxon>
        <taxon>Enterobacterales</taxon>
        <taxon>Enterobacteriaceae</taxon>
        <taxon>Buttiauxella</taxon>
    </lineage>
</organism>
<evidence type="ECO:0000313" key="2">
    <source>
        <dbReference type="Proteomes" id="UP000078410"/>
    </source>
</evidence>
<dbReference type="Proteomes" id="UP000078410">
    <property type="component" value="Unassembled WGS sequence"/>
</dbReference>
<proteinExistence type="predicted"/>
<reference evidence="1 2" key="1">
    <citation type="submission" date="2016-04" db="EMBL/GenBank/DDBJ databases">
        <title>ATOL: Assembling a taxonomically balanced genome-scale reconstruction of the evolutionary history of the Enterobacteriaceae.</title>
        <authorList>
            <person name="Plunkett G.III."/>
            <person name="Neeno-Eckwall E.C."/>
            <person name="Glasner J.D."/>
            <person name="Perna N.T."/>
        </authorList>
    </citation>
    <scope>NUCLEOTIDE SEQUENCE [LARGE SCALE GENOMIC DNA]</scope>
    <source>
        <strain evidence="1 2">ATCC 51605</strain>
    </source>
</reference>
<sequence>MLSVPLFRKTLLEKMLSYNSRMIVVSKSFIKINIADYPVLEILFENNNGVLLGMKNM</sequence>
<gene>
    <name evidence="1" type="ORF">M975_2297</name>
</gene>
<protein>
    <submittedName>
        <fullName evidence="1">Uncharacterized protein</fullName>
    </submittedName>
</protein>
<dbReference type="EMBL" id="LXER01000019">
    <property type="protein sequence ID" value="OAT31372.1"/>
    <property type="molecule type" value="Genomic_DNA"/>
</dbReference>
<comment type="caution">
    <text evidence="1">The sequence shown here is derived from an EMBL/GenBank/DDBJ whole genome shotgun (WGS) entry which is preliminary data.</text>
</comment>
<dbReference type="PATRIC" id="fig|1354251.4.peg.2376"/>
<keyword evidence="2" id="KW-1185">Reference proteome</keyword>
<name>A0A1B7INW1_9ENTR</name>